<feature type="domain" description="NADH:flavin oxidoreductase/NADH oxidase N-terminal" evidence="7">
    <location>
        <begin position="37"/>
        <end position="382"/>
    </location>
</feature>
<dbReference type="RefSeq" id="XP_043042057.1">
    <property type="nucleotide sequence ID" value="XM_043182994.1"/>
</dbReference>
<keyword evidence="4" id="KW-0521">NADP</keyword>
<keyword evidence="9" id="KW-1185">Reference proteome</keyword>
<dbReference type="PANTHER" id="PTHR43303:SF4">
    <property type="entry name" value="NADPH DEHYDROGENASE C23G7.10C-RELATED"/>
    <property type="match status" value="1"/>
</dbReference>
<evidence type="ECO:0000313" key="8">
    <source>
        <dbReference type="EMBL" id="KAG7448557.1"/>
    </source>
</evidence>
<dbReference type="Pfam" id="PF00724">
    <property type="entry name" value="Oxidored_FMN"/>
    <property type="match status" value="1"/>
</dbReference>
<dbReference type="GO" id="GO:0010181">
    <property type="term" value="F:FMN binding"/>
    <property type="evidence" value="ECO:0007669"/>
    <property type="project" value="InterPro"/>
</dbReference>
<reference evidence="8" key="1">
    <citation type="submission" date="2020-11" db="EMBL/GenBank/DDBJ databases">
        <title>Adaptations for nitrogen fixation in a non-lichenized fungal sporocarp promotes dispersal by wood-feeding termites.</title>
        <authorList>
            <consortium name="DOE Joint Genome Institute"/>
            <person name="Koch R.A."/>
            <person name="Yoon G."/>
            <person name="Arayal U."/>
            <person name="Lail K."/>
            <person name="Amirebrahimi M."/>
            <person name="Labutti K."/>
            <person name="Lipzen A."/>
            <person name="Riley R."/>
            <person name="Barry K."/>
            <person name="Henrissat B."/>
            <person name="Grigoriev I.V."/>
            <person name="Herr J.R."/>
            <person name="Aime M.C."/>
        </authorList>
    </citation>
    <scope>NUCLEOTIDE SEQUENCE</scope>
    <source>
        <strain evidence="8">MCA 3950</strain>
    </source>
</reference>
<dbReference type="InterPro" id="IPR013785">
    <property type="entry name" value="Aldolase_TIM"/>
</dbReference>
<evidence type="ECO:0000256" key="2">
    <source>
        <dbReference type="ARBA" id="ARBA00022630"/>
    </source>
</evidence>
<evidence type="ECO:0000259" key="7">
    <source>
        <dbReference type="Pfam" id="PF00724"/>
    </source>
</evidence>
<dbReference type="Gene3D" id="3.20.20.70">
    <property type="entry name" value="Aldolase class I"/>
    <property type="match status" value="1"/>
</dbReference>
<name>A0A9P7VXU6_9AGAR</name>
<feature type="region of interest" description="Disordered" evidence="6">
    <location>
        <begin position="1"/>
        <end position="31"/>
    </location>
</feature>
<dbReference type="Proteomes" id="UP000812287">
    <property type="component" value="Unassembled WGS sequence"/>
</dbReference>
<evidence type="ECO:0000256" key="3">
    <source>
        <dbReference type="ARBA" id="ARBA00022643"/>
    </source>
</evidence>
<dbReference type="SUPFAM" id="SSF51395">
    <property type="entry name" value="FMN-linked oxidoreductases"/>
    <property type="match status" value="1"/>
</dbReference>
<gene>
    <name evidence="8" type="ORF">BT62DRAFT_889540</name>
</gene>
<evidence type="ECO:0000256" key="5">
    <source>
        <dbReference type="ARBA" id="ARBA00023002"/>
    </source>
</evidence>
<sequence>MTANVPAEGVSFFTPEQLPPAGTAAASQPDDKPIPALFQPLTIRGLTVQNRIFVSPMCQYSAKDGKITPWHFAHLGGIFTRGPGLTFTEATAVLPEGRITPEDSGIWSDEHAALWAPIVEFAHSQNQKIAMQLGHAGRKASTIAPWLPGTNLATTELGGWPDHTYAASPLRFSDDYPLPNEISKQGIKEVVDAFKKAAERAVKVGFDALEVHGAHGYLLFGFLSPTSNHRTDEYGGIFENRIRIVLQVIDAIRSVIPPEMPFFYRISGSENVEQTLPDVPSWRSEDTVRIAPILAAHGVDVLDVSSGGNNSKQKITPGPAYQSPLAHAVKKTNPGLLVATVGGITDGHTAQGVLENGLADVVLCGRAFQQNPGLVLRYAQDLDVDIHLAHQIQWGYKMGRRTRRAKAS</sequence>
<dbReference type="InterPro" id="IPR001155">
    <property type="entry name" value="OxRdtase_FMN_N"/>
</dbReference>
<dbReference type="GO" id="GO:0003959">
    <property type="term" value="F:NADPH dehydrogenase activity"/>
    <property type="evidence" value="ECO:0007669"/>
    <property type="project" value="InterPro"/>
</dbReference>
<comment type="caution">
    <text evidence="8">The sequence shown here is derived from an EMBL/GenBank/DDBJ whole genome shotgun (WGS) entry which is preliminary data.</text>
</comment>
<evidence type="ECO:0000256" key="4">
    <source>
        <dbReference type="ARBA" id="ARBA00022857"/>
    </source>
</evidence>
<dbReference type="AlphaFoldDB" id="A0A9P7VXU6"/>
<comment type="cofactor">
    <cofactor evidence="1">
        <name>FMN</name>
        <dbReference type="ChEBI" id="CHEBI:58210"/>
    </cofactor>
</comment>
<evidence type="ECO:0000256" key="1">
    <source>
        <dbReference type="ARBA" id="ARBA00001917"/>
    </source>
</evidence>
<dbReference type="GeneID" id="66105291"/>
<dbReference type="EMBL" id="MU250529">
    <property type="protein sequence ID" value="KAG7448557.1"/>
    <property type="molecule type" value="Genomic_DNA"/>
</dbReference>
<keyword evidence="3" id="KW-0288">FMN</keyword>
<dbReference type="PANTHER" id="PTHR43303">
    <property type="entry name" value="NADPH DEHYDROGENASE C23G7.10C-RELATED"/>
    <property type="match status" value="1"/>
</dbReference>
<evidence type="ECO:0000313" key="9">
    <source>
        <dbReference type="Proteomes" id="UP000812287"/>
    </source>
</evidence>
<dbReference type="InterPro" id="IPR044152">
    <property type="entry name" value="YqjM-like"/>
</dbReference>
<dbReference type="GO" id="GO:0050661">
    <property type="term" value="F:NADP binding"/>
    <property type="evidence" value="ECO:0007669"/>
    <property type="project" value="InterPro"/>
</dbReference>
<keyword evidence="5" id="KW-0560">Oxidoreductase</keyword>
<keyword evidence="2" id="KW-0285">Flavoprotein</keyword>
<protein>
    <submittedName>
        <fullName evidence="8">FMN-linked oxidoreductase</fullName>
    </submittedName>
</protein>
<accession>A0A9P7VXU6</accession>
<dbReference type="OrthoDB" id="72788at2759"/>
<proteinExistence type="predicted"/>
<evidence type="ECO:0000256" key="6">
    <source>
        <dbReference type="SAM" id="MobiDB-lite"/>
    </source>
</evidence>
<organism evidence="8 9">
    <name type="scientific">Guyanagaster necrorhizus</name>
    <dbReference type="NCBI Taxonomy" id="856835"/>
    <lineage>
        <taxon>Eukaryota</taxon>
        <taxon>Fungi</taxon>
        <taxon>Dikarya</taxon>
        <taxon>Basidiomycota</taxon>
        <taxon>Agaricomycotina</taxon>
        <taxon>Agaricomycetes</taxon>
        <taxon>Agaricomycetidae</taxon>
        <taxon>Agaricales</taxon>
        <taxon>Marasmiineae</taxon>
        <taxon>Physalacriaceae</taxon>
        <taxon>Guyanagaster</taxon>
    </lineage>
</organism>
<dbReference type="CDD" id="cd02932">
    <property type="entry name" value="OYE_YqiM_FMN"/>
    <property type="match status" value="1"/>
</dbReference>